<dbReference type="InterPro" id="IPR003961">
    <property type="entry name" value="FN3_dom"/>
</dbReference>
<dbReference type="Proteomes" id="UP000314982">
    <property type="component" value="Unassembled WGS sequence"/>
</dbReference>
<protein>
    <recommendedName>
        <fullName evidence="3">Fibronectin type-III domain-containing protein</fullName>
    </recommendedName>
</protein>
<dbReference type="InterPro" id="IPR036179">
    <property type="entry name" value="Ig-like_dom_sf"/>
</dbReference>
<dbReference type="FunFam" id="2.60.40.10:FF:000031">
    <property type="entry name" value="Myosin-binding protein C, slow type"/>
    <property type="match status" value="1"/>
</dbReference>
<dbReference type="FunFam" id="2.60.40.10:FF:000003">
    <property type="entry name" value="Titin isoform E"/>
    <property type="match status" value="1"/>
</dbReference>
<feature type="domain" description="Fibronectin type-III" evidence="3">
    <location>
        <begin position="142"/>
        <end position="235"/>
    </location>
</feature>
<reference evidence="5" key="1">
    <citation type="submission" date="2018-06" db="EMBL/GenBank/DDBJ databases">
        <title>Genome assembly of Danube salmon.</title>
        <authorList>
            <person name="Macqueen D.J."/>
            <person name="Gundappa M.K."/>
        </authorList>
    </citation>
    <scope>NUCLEOTIDE SEQUENCE [LARGE SCALE GENOMIC DNA]</scope>
</reference>
<keyword evidence="5" id="KW-1185">Reference proteome</keyword>
<dbReference type="GO" id="GO:0008307">
    <property type="term" value="F:structural constituent of muscle"/>
    <property type="evidence" value="ECO:0007669"/>
    <property type="project" value="TreeGrafter"/>
</dbReference>
<evidence type="ECO:0000256" key="2">
    <source>
        <dbReference type="ARBA" id="ARBA00023319"/>
    </source>
</evidence>
<reference evidence="4" key="3">
    <citation type="submission" date="2025-09" db="UniProtKB">
        <authorList>
            <consortium name="Ensembl"/>
        </authorList>
    </citation>
    <scope>IDENTIFICATION</scope>
</reference>
<dbReference type="Ensembl" id="ENSHHUT00000055503.1">
    <property type="protein sequence ID" value="ENSHHUP00000053631.1"/>
    <property type="gene ID" value="ENSHHUG00000032212.1"/>
</dbReference>
<proteinExistence type="predicted"/>
<organism evidence="4 5">
    <name type="scientific">Hucho hucho</name>
    <name type="common">huchen</name>
    <dbReference type="NCBI Taxonomy" id="62062"/>
    <lineage>
        <taxon>Eukaryota</taxon>
        <taxon>Metazoa</taxon>
        <taxon>Chordata</taxon>
        <taxon>Craniata</taxon>
        <taxon>Vertebrata</taxon>
        <taxon>Euteleostomi</taxon>
        <taxon>Actinopterygii</taxon>
        <taxon>Neopterygii</taxon>
        <taxon>Teleostei</taxon>
        <taxon>Protacanthopterygii</taxon>
        <taxon>Salmoniformes</taxon>
        <taxon>Salmonidae</taxon>
        <taxon>Salmoninae</taxon>
        <taxon>Hucho</taxon>
    </lineage>
</organism>
<dbReference type="AlphaFoldDB" id="A0A4W5NND3"/>
<keyword evidence="1" id="KW-0677">Repeat</keyword>
<dbReference type="STRING" id="62062.ENSHHUP00000053631"/>
<dbReference type="CDD" id="cd00063">
    <property type="entry name" value="FN3"/>
    <property type="match status" value="2"/>
</dbReference>
<sequence length="242" mass="26511">MSHMMVELEEGKEYSYRVKAINESGEGPPSEITVIAKDQIVAPDCDLSGIPDLCYVAKEGSTVRINVPIVGKPAPSAIWKKGHVSLGDSGRMSVESTPTLTTLLIRDCQRGDAENYTILLRNTAGVKEAKMQIRVVGKPGIPTGPFKFDEITADGITLEWGPPKDDGGTEISNYILEKRQSTANKWATVASAIQKNTMRVTRLHDGTEYIFRVFAENKYGVGECLKSDAVVAQHPFSEFLSY</sequence>
<evidence type="ECO:0000256" key="1">
    <source>
        <dbReference type="ARBA" id="ARBA00022737"/>
    </source>
</evidence>
<dbReference type="PANTHER" id="PTHR14340:SF13">
    <property type="entry name" value="TITIN"/>
    <property type="match status" value="1"/>
</dbReference>
<dbReference type="GO" id="GO:0045214">
    <property type="term" value="P:sarcomere organization"/>
    <property type="evidence" value="ECO:0007669"/>
    <property type="project" value="TreeGrafter"/>
</dbReference>
<dbReference type="InterPro" id="IPR013783">
    <property type="entry name" value="Ig-like_fold"/>
</dbReference>
<reference evidence="4" key="2">
    <citation type="submission" date="2025-08" db="UniProtKB">
        <authorList>
            <consortium name="Ensembl"/>
        </authorList>
    </citation>
    <scope>IDENTIFICATION</scope>
</reference>
<dbReference type="PROSITE" id="PS50853">
    <property type="entry name" value="FN3"/>
    <property type="match status" value="2"/>
</dbReference>
<evidence type="ECO:0000313" key="5">
    <source>
        <dbReference type="Proteomes" id="UP000314982"/>
    </source>
</evidence>
<dbReference type="GO" id="GO:0031430">
    <property type="term" value="C:M band"/>
    <property type="evidence" value="ECO:0007669"/>
    <property type="project" value="TreeGrafter"/>
</dbReference>
<name>A0A4W5NND3_9TELE</name>
<dbReference type="Pfam" id="PF07679">
    <property type="entry name" value="I-set"/>
    <property type="match status" value="1"/>
</dbReference>
<dbReference type="PRINTS" id="PR00014">
    <property type="entry name" value="FNTYPEIII"/>
</dbReference>
<evidence type="ECO:0000259" key="3">
    <source>
        <dbReference type="PROSITE" id="PS50853"/>
    </source>
</evidence>
<feature type="domain" description="Fibronectin type-III" evidence="3">
    <location>
        <begin position="1"/>
        <end position="44"/>
    </location>
</feature>
<dbReference type="CDD" id="cd05748">
    <property type="entry name" value="Ig_Titin_like"/>
    <property type="match status" value="1"/>
</dbReference>
<dbReference type="SUPFAM" id="SSF48726">
    <property type="entry name" value="Immunoglobulin"/>
    <property type="match status" value="1"/>
</dbReference>
<dbReference type="GeneTree" id="ENSGT01150000286978"/>
<evidence type="ECO:0000313" key="4">
    <source>
        <dbReference type="Ensembl" id="ENSHHUP00000053631.1"/>
    </source>
</evidence>
<dbReference type="Pfam" id="PF00041">
    <property type="entry name" value="fn3"/>
    <property type="match status" value="1"/>
</dbReference>
<dbReference type="InterPro" id="IPR013098">
    <property type="entry name" value="Ig_I-set"/>
</dbReference>
<dbReference type="GO" id="GO:0048738">
    <property type="term" value="P:cardiac muscle tissue development"/>
    <property type="evidence" value="ECO:0007669"/>
    <property type="project" value="TreeGrafter"/>
</dbReference>
<dbReference type="SUPFAM" id="SSF49265">
    <property type="entry name" value="Fibronectin type III"/>
    <property type="match status" value="1"/>
</dbReference>
<dbReference type="Gene3D" id="2.60.40.10">
    <property type="entry name" value="Immunoglobulins"/>
    <property type="match status" value="3"/>
</dbReference>
<accession>A0A4W5NND3</accession>
<dbReference type="PANTHER" id="PTHR14340">
    <property type="entry name" value="MICROFIBRIL-ASSOCIATED GLYCOPROTEIN 3"/>
    <property type="match status" value="1"/>
</dbReference>
<dbReference type="SMART" id="SM00060">
    <property type="entry name" value="FN3"/>
    <property type="match status" value="1"/>
</dbReference>
<keyword evidence="2" id="KW-0393">Immunoglobulin domain</keyword>
<dbReference type="InterPro" id="IPR036116">
    <property type="entry name" value="FN3_sf"/>
</dbReference>